<comment type="caution">
    <text evidence="2">The sequence shown here is derived from an EMBL/GenBank/DDBJ whole genome shotgun (WGS) entry which is preliminary data.</text>
</comment>
<organism evidence="2 3">
    <name type="scientific">Colletotrichum sojae</name>
    <dbReference type="NCBI Taxonomy" id="2175907"/>
    <lineage>
        <taxon>Eukaryota</taxon>
        <taxon>Fungi</taxon>
        <taxon>Dikarya</taxon>
        <taxon>Ascomycota</taxon>
        <taxon>Pezizomycotina</taxon>
        <taxon>Sordariomycetes</taxon>
        <taxon>Hypocreomycetidae</taxon>
        <taxon>Glomerellales</taxon>
        <taxon>Glomerellaceae</taxon>
        <taxon>Colletotrichum</taxon>
        <taxon>Colletotrichum orchidearum species complex</taxon>
    </lineage>
</organism>
<feature type="transmembrane region" description="Helical" evidence="1">
    <location>
        <begin position="191"/>
        <end position="213"/>
    </location>
</feature>
<evidence type="ECO:0000313" key="3">
    <source>
        <dbReference type="Proteomes" id="UP000652219"/>
    </source>
</evidence>
<feature type="transmembrane region" description="Helical" evidence="1">
    <location>
        <begin position="225"/>
        <end position="246"/>
    </location>
</feature>
<evidence type="ECO:0000313" key="2">
    <source>
        <dbReference type="EMBL" id="KAF6816513.1"/>
    </source>
</evidence>
<evidence type="ECO:0000256" key="1">
    <source>
        <dbReference type="SAM" id="Phobius"/>
    </source>
</evidence>
<dbReference type="PANTHER" id="PTHR35395">
    <property type="entry name" value="DUF6536 DOMAIN-CONTAINING PROTEIN"/>
    <property type="match status" value="1"/>
</dbReference>
<gene>
    <name evidence="2" type="ORF">CSOJ01_02895</name>
</gene>
<keyword evidence="1" id="KW-1133">Transmembrane helix</keyword>
<keyword evidence="3" id="KW-1185">Reference proteome</keyword>
<reference evidence="2 3" key="1">
    <citation type="journal article" date="2020" name="Phytopathology">
        <title>Genome Sequence Resources of Colletotrichum truncatum, C. plurivorum, C. musicola, and C. sojae: Four Species Pathogenic to Soybean (Glycine max).</title>
        <authorList>
            <person name="Rogerio F."/>
            <person name="Boufleur T.R."/>
            <person name="Ciampi-Guillardi M."/>
            <person name="Sukno S.A."/>
            <person name="Thon M.R."/>
            <person name="Massola Junior N.S."/>
            <person name="Baroncelli R."/>
        </authorList>
    </citation>
    <scope>NUCLEOTIDE SEQUENCE [LARGE SCALE GENOMIC DNA]</scope>
    <source>
        <strain evidence="2 3">LFN0009</strain>
    </source>
</reference>
<keyword evidence="1" id="KW-0812">Transmembrane</keyword>
<dbReference type="PANTHER" id="PTHR35395:SF1">
    <property type="entry name" value="DUF6536 DOMAIN-CONTAINING PROTEIN"/>
    <property type="match status" value="1"/>
</dbReference>
<keyword evidence="1" id="KW-0472">Membrane</keyword>
<dbReference type="Proteomes" id="UP000652219">
    <property type="component" value="Unassembled WGS sequence"/>
</dbReference>
<dbReference type="AlphaFoldDB" id="A0A8H6N1W2"/>
<proteinExistence type="predicted"/>
<feature type="transmembrane region" description="Helical" evidence="1">
    <location>
        <begin position="135"/>
        <end position="156"/>
    </location>
</feature>
<sequence length="320" mass="35379">MQQTKPCDEKIADFKKAPDSWRPGGFEVKACYSEFPEEHSKLHFSRTICLIVTSINLLNGVLMVTVACGRAHTSERPILTVGDAVASYLEDADGYTTKTCLRSKKNFVKREWDPHPQEYDPIPRRKFNAGSLTRMVVLMSFIYFNYNALFTCLSLTTEWDRFYGSKKGIRVSTTPQGAQRQTYFLQLPYRYSIPLTVFCGGLHWLVSQSIFLVSIDSVGFASCGWSPIGIILVIVAGSHLLAFLVAPGYRRLRFGGIAVASSCSAAIAAACHPGPSEPDSAATLTLPLTWGVVSGKDDMPGHCSFTTRDVEEPVKGHLYE</sequence>
<dbReference type="EMBL" id="WIGN01000027">
    <property type="protein sequence ID" value="KAF6816513.1"/>
    <property type="molecule type" value="Genomic_DNA"/>
</dbReference>
<name>A0A8H6N1W2_9PEZI</name>
<protein>
    <submittedName>
        <fullName evidence="2">Uncharacterized protein</fullName>
    </submittedName>
</protein>
<accession>A0A8H6N1W2</accession>